<proteinExistence type="predicted"/>
<dbReference type="AlphaFoldDB" id="A0A5D3CR62"/>
<protein>
    <submittedName>
        <fullName evidence="2">Uncharacterized protein</fullName>
    </submittedName>
</protein>
<dbReference type="OrthoDB" id="1921870at2759"/>
<sequence length="117" mass="13902">MRRRGDTTFLRHNQKKEEEDKEVSEIKLFQLTYSNEKKWWVNEAKVKYDQMMPLKTTSSQEGSEALLERKYVNGIKKKKKKLANCRGTRAKTRREGHISKREEVHYKTKVVDGIDVT</sequence>
<reference evidence="3 4" key="1">
    <citation type="submission" date="2019-08" db="EMBL/GenBank/DDBJ databases">
        <title>Draft genome sequences of two oriental melons (Cucumis melo L. var makuwa).</title>
        <authorList>
            <person name="Kwon S.-Y."/>
        </authorList>
    </citation>
    <scope>NUCLEOTIDE SEQUENCE [LARGE SCALE GENOMIC DNA]</scope>
    <source>
        <strain evidence="4">cv. Chang Bougi</strain>
        <strain evidence="3">cv. SW 3</strain>
        <tissue evidence="2">Leaf</tissue>
    </source>
</reference>
<evidence type="ECO:0000313" key="4">
    <source>
        <dbReference type="Proteomes" id="UP000321947"/>
    </source>
</evidence>
<gene>
    <name evidence="2" type="ORF">E5676_scaffold745G00100</name>
    <name evidence="1" type="ORF">E6C27_scaffold219G001360</name>
</gene>
<organism evidence="2 4">
    <name type="scientific">Cucumis melo var. makuwa</name>
    <name type="common">Oriental melon</name>
    <dbReference type="NCBI Taxonomy" id="1194695"/>
    <lineage>
        <taxon>Eukaryota</taxon>
        <taxon>Viridiplantae</taxon>
        <taxon>Streptophyta</taxon>
        <taxon>Embryophyta</taxon>
        <taxon>Tracheophyta</taxon>
        <taxon>Spermatophyta</taxon>
        <taxon>Magnoliopsida</taxon>
        <taxon>eudicotyledons</taxon>
        <taxon>Gunneridae</taxon>
        <taxon>Pentapetalae</taxon>
        <taxon>rosids</taxon>
        <taxon>fabids</taxon>
        <taxon>Cucurbitales</taxon>
        <taxon>Cucurbitaceae</taxon>
        <taxon>Benincaseae</taxon>
        <taxon>Cucumis</taxon>
    </lineage>
</organism>
<evidence type="ECO:0000313" key="1">
    <source>
        <dbReference type="EMBL" id="KAA0032292.1"/>
    </source>
</evidence>
<comment type="caution">
    <text evidence="2">The sequence shown here is derived from an EMBL/GenBank/DDBJ whole genome shotgun (WGS) entry which is preliminary data.</text>
</comment>
<name>A0A5D3CR62_CUCMM</name>
<evidence type="ECO:0000313" key="2">
    <source>
        <dbReference type="EMBL" id="TYK13514.1"/>
    </source>
</evidence>
<evidence type="ECO:0000313" key="3">
    <source>
        <dbReference type="Proteomes" id="UP000321393"/>
    </source>
</evidence>
<dbReference type="EMBL" id="SSTE01021801">
    <property type="protein sequence ID" value="KAA0032292.1"/>
    <property type="molecule type" value="Genomic_DNA"/>
</dbReference>
<accession>A0A5D3CR62</accession>
<dbReference type="Proteomes" id="UP000321393">
    <property type="component" value="Unassembled WGS sequence"/>
</dbReference>
<dbReference type="Proteomes" id="UP000321947">
    <property type="component" value="Unassembled WGS sequence"/>
</dbReference>
<dbReference type="EMBL" id="SSTD01009885">
    <property type="protein sequence ID" value="TYK13514.1"/>
    <property type="molecule type" value="Genomic_DNA"/>
</dbReference>